<dbReference type="InterPro" id="IPR017970">
    <property type="entry name" value="Homeobox_CS"/>
</dbReference>
<keyword evidence="4 5" id="KW-0539">Nucleus</keyword>
<organism evidence="9 10">
    <name type="scientific">Paraglomus brasilianum</name>
    <dbReference type="NCBI Taxonomy" id="144538"/>
    <lineage>
        <taxon>Eukaryota</taxon>
        <taxon>Fungi</taxon>
        <taxon>Fungi incertae sedis</taxon>
        <taxon>Mucoromycota</taxon>
        <taxon>Glomeromycotina</taxon>
        <taxon>Glomeromycetes</taxon>
        <taxon>Paraglomerales</taxon>
        <taxon>Paraglomeraceae</taxon>
        <taxon>Paraglomus</taxon>
    </lineage>
</organism>
<protein>
    <submittedName>
        <fullName evidence="9">3981_t:CDS:1</fullName>
    </submittedName>
</protein>
<evidence type="ECO:0000256" key="3">
    <source>
        <dbReference type="ARBA" id="ARBA00023155"/>
    </source>
</evidence>
<evidence type="ECO:0000256" key="1">
    <source>
        <dbReference type="ARBA" id="ARBA00004123"/>
    </source>
</evidence>
<gene>
    <name evidence="9" type="ORF">PBRASI_LOCUS329</name>
</gene>
<dbReference type="CDD" id="cd00086">
    <property type="entry name" value="homeodomain"/>
    <property type="match status" value="1"/>
</dbReference>
<feature type="region of interest" description="Disordered" evidence="7">
    <location>
        <begin position="148"/>
        <end position="202"/>
    </location>
</feature>
<dbReference type="Gene3D" id="1.10.10.60">
    <property type="entry name" value="Homeodomain-like"/>
    <property type="match status" value="1"/>
</dbReference>
<sequence length="545" mass="61084">MLTAVPRKPQKTPAKELTPDNTADTDQLSQEASVYSSPEPANSFSYPQNQLPTTPSPAYRQVRKRRRLTEKETTILNAVFEENSKPTQNVRVDLAKQLNMSSRAIQVWFQNRRAKVKRDTKPIERPGEKLIERPGEKQIERLGEKLIERPGEKPIEGPGEKQIESQALDPSASPRDLITNKPNEMTSLTGSCPPTSDEDTDALVSPATPQNIMANHGNFRGFVSSDTADTSSLVSKPIIEEHKNTSQSESVNKVCRLPSTNKRKSTCEKLLKWSEPSYVKHENCDPSQSLRYPANLIYFSGYPQTQPLPENHAVEPPYMPPLSLSYPLLPDMPSSMSTSITPVPLPINTASISQSLSSSIPCTHPNTHTYAVAPLSSCLPCHPFIPSTYPPSQVSPPQTIWIADDSSAADIDYGMARIPPGYNDNINVLYDMMSVSEQQWQQQTVEGMYYQPYQHGVDVIDGYTAYDRHDVYNRYNQCAEYSVNEVNLLPRPVCAITPFAGAVWGIDDRHTYEVEYGLGYGRINDEIIANERGVQHEYREYNQGY</sequence>
<feature type="domain" description="Homeobox" evidence="8">
    <location>
        <begin position="59"/>
        <end position="119"/>
    </location>
</feature>
<reference evidence="9" key="1">
    <citation type="submission" date="2021-06" db="EMBL/GenBank/DDBJ databases">
        <authorList>
            <person name="Kallberg Y."/>
            <person name="Tangrot J."/>
            <person name="Rosling A."/>
        </authorList>
    </citation>
    <scope>NUCLEOTIDE SEQUENCE</scope>
    <source>
        <strain evidence="9">BR232B</strain>
    </source>
</reference>
<keyword evidence="10" id="KW-1185">Reference proteome</keyword>
<feature type="compositionally biased region" description="Polar residues" evidence="7">
    <location>
        <begin position="19"/>
        <end position="53"/>
    </location>
</feature>
<keyword evidence="2 5" id="KW-0238">DNA-binding</keyword>
<name>A0A9N8YW24_9GLOM</name>
<feature type="compositionally biased region" description="Basic and acidic residues" evidence="7">
    <location>
        <begin position="148"/>
        <end position="163"/>
    </location>
</feature>
<dbReference type="OrthoDB" id="6159439at2759"/>
<dbReference type="PROSITE" id="PS50071">
    <property type="entry name" value="HOMEOBOX_2"/>
    <property type="match status" value="1"/>
</dbReference>
<dbReference type="GO" id="GO:0000978">
    <property type="term" value="F:RNA polymerase II cis-regulatory region sequence-specific DNA binding"/>
    <property type="evidence" value="ECO:0007669"/>
    <property type="project" value="TreeGrafter"/>
</dbReference>
<dbReference type="SMART" id="SM00389">
    <property type="entry name" value="HOX"/>
    <property type="match status" value="1"/>
</dbReference>
<evidence type="ECO:0000313" key="10">
    <source>
        <dbReference type="Proteomes" id="UP000789739"/>
    </source>
</evidence>
<evidence type="ECO:0000313" key="9">
    <source>
        <dbReference type="EMBL" id="CAG8456236.1"/>
    </source>
</evidence>
<dbReference type="AlphaFoldDB" id="A0A9N8YW24"/>
<evidence type="ECO:0000256" key="7">
    <source>
        <dbReference type="SAM" id="MobiDB-lite"/>
    </source>
</evidence>
<comment type="subcellular location">
    <subcellularLocation>
        <location evidence="1 5 6">Nucleus</location>
    </subcellularLocation>
</comment>
<keyword evidence="3 5" id="KW-0371">Homeobox</keyword>
<proteinExistence type="predicted"/>
<evidence type="ECO:0000256" key="2">
    <source>
        <dbReference type="ARBA" id="ARBA00023125"/>
    </source>
</evidence>
<dbReference type="InterPro" id="IPR009057">
    <property type="entry name" value="Homeodomain-like_sf"/>
</dbReference>
<dbReference type="SUPFAM" id="SSF46689">
    <property type="entry name" value="Homeodomain-like"/>
    <property type="match status" value="1"/>
</dbReference>
<dbReference type="InterPro" id="IPR001356">
    <property type="entry name" value="HD"/>
</dbReference>
<accession>A0A9N8YW24</accession>
<feature type="compositionally biased region" description="Polar residues" evidence="7">
    <location>
        <begin position="180"/>
        <end position="194"/>
    </location>
</feature>
<dbReference type="GO" id="GO:0000981">
    <property type="term" value="F:DNA-binding transcription factor activity, RNA polymerase II-specific"/>
    <property type="evidence" value="ECO:0007669"/>
    <property type="project" value="InterPro"/>
</dbReference>
<dbReference type="EMBL" id="CAJVPI010000015">
    <property type="protein sequence ID" value="CAG8456236.1"/>
    <property type="molecule type" value="Genomic_DNA"/>
</dbReference>
<dbReference type="InterPro" id="IPR051000">
    <property type="entry name" value="Homeobox_DNA-bind_prot"/>
</dbReference>
<evidence type="ECO:0000259" key="8">
    <source>
        <dbReference type="PROSITE" id="PS50071"/>
    </source>
</evidence>
<comment type="caution">
    <text evidence="9">The sequence shown here is derived from an EMBL/GenBank/DDBJ whole genome shotgun (WGS) entry which is preliminary data.</text>
</comment>
<evidence type="ECO:0000256" key="6">
    <source>
        <dbReference type="RuleBase" id="RU000682"/>
    </source>
</evidence>
<dbReference type="PANTHER" id="PTHR24324:SF5">
    <property type="entry name" value="HEMATOPOIETICALLY-EXPRESSED HOMEOBOX PROTEIN HHEX"/>
    <property type="match status" value="1"/>
</dbReference>
<dbReference type="PROSITE" id="PS00027">
    <property type="entry name" value="HOMEOBOX_1"/>
    <property type="match status" value="1"/>
</dbReference>
<dbReference type="GO" id="GO:0005634">
    <property type="term" value="C:nucleus"/>
    <property type="evidence" value="ECO:0007669"/>
    <property type="project" value="UniProtKB-SubCell"/>
</dbReference>
<feature type="DNA-binding region" description="Homeobox" evidence="5">
    <location>
        <begin position="61"/>
        <end position="120"/>
    </location>
</feature>
<dbReference type="Pfam" id="PF00046">
    <property type="entry name" value="Homeodomain"/>
    <property type="match status" value="1"/>
</dbReference>
<evidence type="ECO:0000256" key="4">
    <source>
        <dbReference type="ARBA" id="ARBA00023242"/>
    </source>
</evidence>
<evidence type="ECO:0000256" key="5">
    <source>
        <dbReference type="PROSITE-ProRule" id="PRU00108"/>
    </source>
</evidence>
<dbReference type="GO" id="GO:0030154">
    <property type="term" value="P:cell differentiation"/>
    <property type="evidence" value="ECO:0007669"/>
    <property type="project" value="TreeGrafter"/>
</dbReference>
<feature type="region of interest" description="Disordered" evidence="7">
    <location>
        <begin position="1"/>
        <end position="60"/>
    </location>
</feature>
<dbReference type="PANTHER" id="PTHR24324">
    <property type="entry name" value="HOMEOBOX PROTEIN HHEX"/>
    <property type="match status" value="1"/>
</dbReference>
<dbReference type="Proteomes" id="UP000789739">
    <property type="component" value="Unassembled WGS sequence"/>
</dbReference>